<dbReference type="AlphaFoldDB" id="A0A1I1JGE3"/>
<reference evidence="3" key="1">
    <citation type="submission" date="2016-10" db="EMBL/GenBank/DDBJ databases">
        <authorList>
            <person name="Varghese N."/>
            <person name="Submissions S."/>
        </authorList>
    </citation>
    <scope>NUCLEOTIDE SEQUENCE [LARGE SCALE GENOMIC DNA]</scope>
    <source>
        <strain evidence="3">DSM 13078</strain>
    </source>
</reference>
<sequence>MTIIHVCMSGSDSQASENEGSSVSRRTFVKAAGASGATATLAGCIYGEEAADDAVVVGADPNMIDAVGDRVVDLIEENTEGDVSVRLQAGDEDTGDRRDTYTNLLQAEETEPDLLLMDNGWVNVFIQRGHIANLSDALDDDDLERIEDEYFESFTATARAPETNDLYGVPIFPDYPTMQYRKDYAREAGYDEDDFEEWATEPMTWQEWAELTEEIVEASDASYGLATQWDVYEGTSCCTWNEVMSSFGGAYFGGFDNLFGPVGDRPVTVDEPEFVDGLRMMRTFVAEEHGDHTDDDYPTGIAPDSILGWQEENAREAILSGEAVMQRNWPYAINLNVQEAEDPLDVEDYGAMPIPYAVDEDEANQPGTGGSTAALGGWHLTLNPHSERTEEAVDVLRATMTDDFNLGMFDLWGWIPPKPHLFDTEEAASVEPMGQYMDTLRVAGENAMPRPVTTVWPDQSELIAEEVNAAVAGEKSPEDAAADLQDGLEATEE</sequence>
<dbReference type="PANTHER" id="PTHR43649:SF12">
    <property type="entry name" value="DIACETYLCHITOBIOSE BINDING PROTEIN DASA"/>
    <property type="match status" value="1"/>
</dbReference>
<evidence type="ECO:0000313" key="3">
    <source>
        <dbReference type="Proteomes" id="UP000199161"/>
    </source>
</evidence>
<dbReference type="Proteomes" id="UP000199161">
    <property type="component" value="Unassembled WGS sequence"/>
</dbReference>
<dbReference type="Gene3D" id="3.40.190.10">
    <property type="entry name" value="Periplasmic binding protein-like II"/>
    <property type="match status" value="2"/>
</dbReference>
<name>A0A1I1JGE3_NATHA</name>
<proteinExistence type="predicted"/>
<gene>
    <name evidence="2" type="ORF">SAMN05444422_108175</name>
</gene>
<evidence type="ECO:0000256" key="1">
    <source>
        <dbReference type="SAM" id="MobiDB-lite"/>
    </source>
</evidence>
<dbReference type="PANTHER" id="PTHR43649">
    <property type="entry name" value="ARABINOSE-BINDING PROTEIN-RELATED"/>
    <property type="match status" value="1"/>
</dbReference>
<organism evidence="2 3">
    <name type="scientific">Natronobacterium haloterrestre</name>
    <name type="common">Halobiforma haloterrestris</name>
    <dbReference type="NCBI Taxonomy" id="148448"/>
    <lineage>
        <taxon>Archaea</taxon>
        <taxon>Methanobacteriati</taxon>
        <taxon>Methanobacteriota</taxon>
        <taxon>Stenosarchaea group</taxon>
        <taxon>Halobacteria</taxon>
        <taxon>Halobacteriales</taxon>
        <taxon>Natrialbaceae</taxon>
        <taxon>Natronobacterium</taxon>
    </lineage>
</organism>
<feature type="region of interest" description="Disordered" evidence="1">
    <location>
        <begin position="471"/>
        <end position="493"/>
    </location>
</feature>
<dbReference type="Pfam" id="PF01547">
    <property type="entry name" value="SBP_bac_1"/>
    <property type="match status" value="1"/>
</dbReference>
<dbReference type="InterPro" id="IPR006311">
    <property type="entry name" value="TAT_signal"/>
</dbReference>
<evidence type="ECO:0000313" key="2">
    <source>
        <dbReference type="EMBL" id="SFC44510.1"/>
    </source>
</evidence>
<dbReference type="InterPro" id="IPR050490">
    <property type="entry name" value="Bact_solute-bd_prot1"/>
</dbReference>
<dbReference type="SUPFAM" id="SSF53850">
    <property type="entry name" value="Periplasmic binding protein-like II"/>
    <property type="match status" value="1"/>
</dbReference>
<protein>
    <submittedName>
        <fullName evidence="2">Carbohydrate ABC transporter substrate-binding protein, CUT1 family</fullName>
    </submittedName>
</protein>
<dbReference type="PROSITE" id="PS51318">
    <property type="entry name" value="TAT"/>
    <property type="match status" value="1"/>
</dbReference>
<dbReference type="InterPro" id="IPR006059">
    <property type="entry name" value="SBP"/>
</dbReference>
<dbReference type="EMBL" id="FOKW01000008">
    <property type="protein sequence ID" value="SFC44510.1"/>
    <property type="molecule type" value="Genomic_DNA"/>
</dbReference>
<keyword evidence="3" id="KW-1185">Reference proteome</keyword>
<accession>A0A1I1JGE3</accession>